<reference evidence="2 3" key="1">
    <citation type="submission" date="2017-08" db="EMBL/GenBank/DDBJ databases">
        <title>Fine stratification of microbial communities through a metagenomic profile of the photic zone.</title>
        <authorList>
            <person name="Haro-Moreno J.M."/>
            <person name="Lopez-Perez M."/>
            <person name="De La Torre J."/>
            <person name="Picazo A."/>
            <person name="Camacho A."/>
            <person name="Rodriguez-Valera F."/>
        </authorList>
    </citation>
    <scope>NUCLEOTIDE SEQUENCE [LARGE SCALE GENOMIC DNA]</scope>
    <source>
        <strain evidence="2">MED-G28</strain>
    </source>
</reference>
<protein>
    <recommendedName>
        <fullName evidence="4">Spermidine dehydrogenase</fullName>
    </recommendedName>
</protein>
<sequence length="647" mass="72277">MKKYNLGKNKHQLSRRDFLNGCAISLAAGTAISPMDALSQGLLGQNTLPSDYYPPSLQRLRGSHEGSFEVAHGFRDGQRWQAVDSGEREYDLVVVGAGISGLSAAYFYRKQHGPDSRILIIDNHDDFGGHAKRNEFWHEGRMYLVNGGTLNVEAPSQYSTVAAGLLWELGIDRTRYFEKNRDMFSFYRDMGLRSSMFFDRENFGDDKLVVDYKAESIRDSIAKSPLNEKAQDDVVRLYETKENYFPGLNAKETRERLSHMSYHDYLVEVVKCDPVVVKLFQASFHGSFVVGPDAIPAIYFRDNGYPGFAGLTLEDLPPNLLANEAGGQHGRENAERAREGDPDMYFPDGNATITRLLVRSLVPGAVPGEDMDDVVSAVLDYQKLDRNQNACRIRLNSFVTDVRHLNNSQVQISYVLGDQAYSVKSKNVVLACWNTMIPYICPEISSDQKEALAYGVKSPLVYSGVLLANWRSFVDAGISGVTAPGKKFSRSSLQASVTMGDYTTNRSPDDPIVLRMSAYFDVPNQGLNRREQHLAGRNEMLATSFNDFEFMIRDKLTRVLGSSGFDDERDILGITVNRWPHGYSYSYNPLSDSEEWAYTTTDERPCVVGRQSLGRIAIANADASASPHTDASINEAYRAVSELLEKA</sequence>
<evidence type="ECO:0000313" key="3">
    <source>
        <dbReference type="Proteomes" id="UP000219329"/>
    </source>
</evidence>
<proteinExistence type="predicted"/>
<dbReference type="Gene3D" id="3.50.50.60">
    <property type="entry name" value="FAD/NAD(P)-binding domain"/>
    <property type="match status" value="1"/>
</dbReference>
<dbReference type="AlphaFoldDB" id="A0A2A5WDB8"/>
<evidence type="ECO:0000256" key="1">
    <source>
        <dbReference type="SAM" id="MobiDB-lite"/>
    </source>
</evidence>
<dbReference type="InterPro" id="IPR006311">
    <property type="entry name" value="TAT_signal"/>
</dbReference>
<feature type="region of interest" description="Disordered" evidence="1">
    <location>
        <begin position="324"/>
        <end position="344"/>
    </location>
</feature>
<dbReference type="SUPFAM" id="SSF51905">
    <property type="entry name" value="FAD/NAD(P)-binding domain"/>
    <property type="match status" value="1"/>
</dbReference>
<name>A0A2A5WDB8_9GAMM</name>
<dbReference type="EMBL" id="NTJZ01000004">
    <property type="protein sequence ID" value="PDH34237.1"/>
    <property type="molecule type" value="Genomic_DNA"/>
</dbReference>
<evidence type="ECO:0000313" key="2">
    <source>
        <dbReference type="EMBL" id="PDH34237.1"/>
    </source>
</evidence>
<dbReference type="Proteomes" id="UP000219329">
    <property type="component" value="Unassembled WGS sequence"/>
</dbReference>
<dbReference type="InterPro" id="IPR036188">
    <property type="entry name" value="FAD/NAD-bd_sf"/>
</dbReference>
<dbReference type="PANTHER" id="PTHR42923">
    <property type="entry name" value="PROTOPORPHYRINOGEN OXIDASE"/>
    <property type="match status" value="1"/>
</dbReference>
<dbReference type="InterPro" id="IPR050464">
    <property type="entry name" value="Zeta_carotene_desat/Oxidored"/>
</dbReference>
<gene>
    <name evidence="2" type="ORF">CNF02_05430</name>
</gene>
<dbReference type="PROSITE" id="PS51318">
    <property type="entry name" value="TAT"/>
    <property type="match status" value="1"/>
</dbReference>
<dbReference type="Pfam" id="PF13450">
    <property type="entry name" value="NAD_binding_8"/>
    <property type="match status" value="1"/>
</dbReference>
<feature type="compositionally biased region" description="Basic and acidic residues" evidence="1">
    <location>
        <begin position="329"/>
        <end position="341"/>
    </location>
</feature>
<dbReference type="GO" id="GO:0016491">
    <property type="term" value="F:oxidoreductase activity"/>
    <property type="evidence" value="ECO:0007669"/>
    <property type="project" value="TreeGrafter"/>
</dbReference>
<accession>A0A2A5WDB8</accession>
<organism evidence="2 3">
    <name type="scientific">OM182 bacterium MED-G28</name>
    <dbReference type="NCBI Taxonomy" id="1986256"/>
    <lineage>
        <taxon>Bacteria</taxon>
        <taxon>Pseudomonadati</taxon>
        <taxon>Pseudomonadota</taxon>
        <taxon>Gammaproteobacteria</taxon>
        <taxon>OMG group</taxon>
        <taxon>OM182 clade</taxon>
    </lineage>
</organism>
<comment type="caution">
    <text evidence="2">The sequence shown here is derived from an EMBL/GenBank/DDBJ whole genome shotgun (WGS) entry which is preliminary data.</text>
</comment>
<dbReference type="PANTHER" id="PTHR42923:SF3">
    <property type="entry name" value="PROTOPORPHYRINOGEN OXIDASE"/>
    <property type="match status" value="1"/>
</dbReference>
<evidence type="ECO:0008006" key="4">
    <source>
        <dbReference type="Google" id="ProtNLM"/>
    </source>
</evidence>